<feature type="region of interest" description="Disordered" evidence="3">
    <location>
        <begin position="439"/>
        <end position="462"/>
    </location>
</feature>
<dbReference type="PANTHER" id="PTHR22997:SF0">
    <property type="entry name" value="PIH1 DOMAIN-CONTAINING PROTEIN 1"/>
    <property type="match status" value="1"/>
</dbReference>
<evidence type="ECO:0000259" key="4">
    <source>
        <dbReference type="Pfam" id="PF08190"/>
    </source>
</evidence>
<evidence type="ECO:0000313" key="6">
    <source>
        <dbReference type="EMBL" id="KAG8465494.1"/>
    </source>
</evidence>
<dbReference type="OMA" id="LMINCCA"/>
<protein>
    <recommendedName>
        <fullName evidence="2">PIH1 domain-containing protein 1</fullName>
    </recommendedName>
</protein>
<dbReference type="Proteomes" id="UP000751190">
    <property type="component" value="Unassembled WGS sequence"/>
</dbReference>
<dbReference type="Pfam" id="PF18201">
    <property type="entry name" value="PIH1_CS"/>
    <property type="match status" value="1"/>
</dbReference>
<name>A0A8J5XLP0_DIALT</name>
<evidence type="ECO:0000256" key="1">
    <source>
        <dbReference type="ARBA" id="ARBA00008511"/>
    </source>
</evidence>
<proteinExistence type="inferred from homology"/>
<feature type="compositionally biased region" description="Low complexity" evidence="3">
    <location>
        <begin position="192"/>
        <end position="207"/>
    </location>
</feature>
<comment type="similarity">
    <text evidence="1">Belongs to the PIH1 family.</text>
</comment>
<dbReference type="InterPro" id="IPR050734">
    <property type="entry name" value="PIH1/Kintoun_subfamily"/>
</dbReference>
<dbReference type="OrthoDB" id="443493at2759"/>
<dbReference type="GO" id="GO:0005737">
    <property type="term" value="C:cytoplasm"/>
    <property type="evidence" value="ECO:0007669"/>
    <property type="project" value="TreeGrafter"/>
</dbReference>
<feature type="region of interest" description="Disordered" evidence="3">
    <location>
        <begin position="226"/>
        <end position="267"/>
    </location>
</feature>
<comment type="caution">
    <text evidence="6">The sequence shown here is derived from an EMBL/GenBank/DDBJ whole genome shotgun (WGS) entry which is preliminary data.</text>
</comment>
<evidence type="ECO:0000256" key="2">
    <source>
        <dbReference type="ARBA" id="ARBA00040540"/>
    </source>
</evidence>
<evidence type="ECO:0000313" key="7">
    <source>
        <dbReference type="Proteomes" id="UP000751190"/>
    </source>
</evidence>
<dbReference type="InterPro" id="IPR012981">
    <property type="entry name" value="PIH1_N"/>
</dbReference>
<feature type="domain" description="PIH1 N-terminal" evidence="4">
    <location>
        <begin position="24"/>
        <end position="156"/>
    </location>
</feature>
<reference evidence="6" key="1">
    <citation type="submission" date="2021-05" db="EMBL/GenBank/DDBJ databases">
        <title>The genome of the haptophyte Pavlova lutheri (Diacronema luteri, Pavlovales) - a model for lipid biosynthesis in eukaryotic algae.</title>
        <authorList>
            <person name="Hulatt C.J."/>
            <person name="Posewitz M.C."/>
        </authorList>
    </citation>
    <scope>NUCLEOTIDE SEQUENCE</scope>
    <source>
        <strain evidence="6">NIVA-4/92</strain>
    </source>
</reference>
<feature type="domain" description="PIH1D1/2/3 CS-like" evidence="5">
    <location>
        <begin position="475"/>
        <end position="541"/>
    </location>
</feature>
<evidence type="ECO:0000259" key="5">
    <source>
        <dbReference type="Pfam" id="PF18201"/>
    </source>
</evidence>
<dbReference type="AlphaFoldDB" id="A0A8J5XLP0"/>
<dbReference type="PANTHER" id="PTHR22997">
    <property type="entry name" value="PIH1 DOMAIN-CONTAINING PROTEIN 1"/>
    <property type="match status" value="1"/>
</dbReference>
<accession>A0A8J5XLP0</accession>
<gene>
    <name evidence="6" type="ORF">KFE25_002801</name>
</gene>
<feature type="region of interest" description="Disordered" evidence="3">
    <location>
        <begin position="185"/>
        <end position="211"/>
    </location>
</feature>
<keyword evidence="7" id="KW-1185">Reference proteome</keyword>
<dbReference type="EMBL" id="JAGTXO010000010">
    <property type="protein sequence ID" value="KAG8465494.1"/>
    <property type="molecule type" value="Genomic_DNA"/>
</dbReference>
<dbReference type="InterPro" id="IPR041442">
    <property type="entry name" value="PIH1D1/2/3_CS-like"/>
</dbReference>
<evidence type="ECO:0000256" key="3">
    <source>
        <dbReference type="SAM" id="MobiDB-lite"/>
    </source>
</evidence>
<sequence>MPLQAAFAQVDAADGEPPVNPKTLPVPGFVVKTCAMADSQKWFINCCAHEIVDRPLANGSMEPVDDTYLDSWNLANVQVPLHVCSKRTTVDHAGETSIAIDVVFNPALTKRATAPGSKAAGAFQEHMAKLALNHAAKEYGVRLDKHHKVIRATYKGGRGDGSLPVPIPELVAMEREQMARALGRDTPATAGAASAHRQQPPQAQAASGRRLVQEFDSWEEAERASVARKVGAKAQPARPAASSEGKEHADTRLAPPGGARTGGGPRAAAHALKSGFLNASAGALYPNGSTEGTPAKNAGDPLGWMPDKLRSRVQTVDTATMSDEEQLRLMRVHAGLEEDPKKVAARKAREKAAEEHKMWAQVKEALPSKEELDRIAKDTDPEEFLSELRLVSENMANAERSAGLAAAAAAGDAVPGKHVGAPREQPSVSFAKPGFLTNGSAHGSAVRPAAAPPGAAPPGHVAAREPQYTLSGESRELELLVKLPDVEHISALELDISAELVILRAPGDIELNLALPRRIDEDACEAKFSKKRRELRLTMPVR</sequence>
<dbReference type="Pfam" id="PF08190">
    <property type="entry name" value="PIH1"/>
    <property type="match status" value="1"/>
</dbReference>
<organism evidence="6 7">
    <name type="scientific">Diacronema lutheri</name>
    <name type="common">Unicellular marine alga</name>
    <name type="synonym">Monochrysis lutheri</name>
    <dbReference type="NCBI Taxonomy" id="2081491"/>
    <lineage>
        <taxon>Eukaryota</taxon>
        <taxon>Haptista</taxon>
        <taxon>Haptophyta</taxon>
        <taxon>Pavlovophyceae</taxon>
        <taxon>Pavlovales</taxon>
        <taxon>Pavlovaceae</taxon>
        <taxon>Diacronema</taxon>
    </lineage>
</organism>